<dbReference type="GO" id="GO:0043565">
    <property type="term" value="F:sequence-specific DNA binding"/>
    <property type="evidence" value="ECO:0007669"/>
    <property type="project" value="InterPro"/>
</dbReference>
<evidence type="ECO:0000259" key="4">
    <source>
        <dbReference type="PROSITE" id="PS01124"/>
    </source>
</evidence>
<dbReference type="AlphaFoldDB" id="A0A1W2G7S4"/>
<evidence type="ECO:0000256" key="2">
    <source>
        <dbReference type="ARBA" id="ARBA00023125"/>
    </source>
</evidence>
<evidence type="ECO:0000313" key="5">
    <source>
        <dbReference type="EMBL" id="SMD32651.1"/>
    </source>
</evidence>
<dbReference type="SMART" id="SM00342">
    <property type="entry name" value="HTH_ARAC"/>
    <property type="match status" value="1"/>
</dbReference>
<dbReference type="RefSeq" id="WP_139793745.1">
    <property type="nucleotide sequence ID" value="NZ_FWYF01000001.1"/>
</dbReference>
<feature type="domain" description="HTH araC/xylS-type" evidence="4">
    <location>
        <begin position="154"/>
        <end position="251"/>
    </location>
</feature>
<dbReference type="Proteomes" id="UP000192472">
    <property type="component" value="Unassembled WGS sequence"/>
</dbReference>
<dbReference type="OrthoDB" id="1189000at2"/>
<dbReference type="InterPro" id="IPR018060">
    <property type="entry name" value="HTH_AraC"/>
</dbReference>
<protein>
    <submittedName>
        <fullName evidence="5">AraC-type DNA-binding protein</fullName>
    </submittedName>
</protein>
<dbReference type="PROSITE" id="PS01124">
    <property type="entry name" value="HTH_ARAC_FAMILY_2"/>
    <property type="match status" value="1"/>
</dbReference>
<keyword evidence="3" id="KW-0804">Transcription</keyword>
<dbReference type="InterPro" id="IPR050204">
    <property type="entry name" value="AraC_XylS_family_regulators"/>
</dbReference>
<keyword evidence="1" id="KW-0805">Transcription regulation</keyword>
<dbReference type="Gene3D" id="1.10.10.60">
    <property type="entry name" value="Homeodomain-like"/>
    <property type="match status" value="2"/>
</dbReference>
<dbReference type="PANTHER" id="PTHR46796:SF10">
    <property type="entry name" value="TRANSCRIPTIONAL ACTIVATOR FEAR"/>
    <property type="match status" value="1"/>
</dbReference>
<dbReference type="SUPFAM" id="SSF46689">
    <property type="entry name" value="Homeodomain-like"/>
    <property type="match status" value="2"/>
</dbReference>
<sequence>MELIEQENLIFKAGDSGIYLGKVEDNAFHQHYALQLTIGIDDKFEMETEDGKIFSDALIIHPQIPHQLDSKGKSVLIFLLNPASTVGHFLAKHLTHSPVQEFQEEWVDYLRMFAKDLFKNEINEKTFLSACVNSMAEFNGRCLKTKHQMDKRVLATLQYLDRHTREVIPLSEMASEMCLSESRFQHLFKEETGLSYRRMQLWKRLLASFDLIRTTKTLTELAHQSGFSDSSHYSKTFKESFGFSPSDVFANSHLVLE</sequence>
<organism evidence="5 6">
    <name type="scientific">Reichenbachiella faecimaris</name>
    <dbReference type="NCBI Taxonomy" id="692418"/>
    <lineage>
        <taxon>Bacteria</taxon>
        <taxon>Pseudomonadati</taxon>
        <taxon>Bacteroidota</taxon>
        <taxon>Cytophagia</taxon>
        <taxon>Cytophagales</taxon>
        <taxon>Reichenbachiellaceae</taxon>
        <taxon>Reichenbachiella</taxon>
    </lineage>
</organism>
<evidence type="ECO:0000313" key="6">
    <source>
        <dbReference type="Proteomes" id="UP000192472"/>
    </source>
</evidence>
<evidence type="ECO:0000256" key="3">
    <source>
        <dbReference type="ARBA" id="ARBA00023163"/>
    </source>
</evidence>
<dbReference type="InterPro" id="IPR009057">
    <property type="entry name" value="Homeodomain-like_sf"/>
</dbReference>
<name>A0A1W2G7S4_REIFA</name>
<accession>A0A1W2G7S4</accession>
<proteinExistence type="predicted"/>
<evidence type="ECO:0000256" key="1">
    <source>
        <dbReference type="ARBA" id="ARBA00023015"/>
    </source>
</evidence>
<dbReference type="PANTHER" id="PTHR46796">
    <property type="entry name" value="HTH-TYPE TRANSCRIPTIONAL ACTIVATOR RHAS-RELATED"/>
    <property type="match status" value="1"/>
</dbReference>
<dbReference type="GO" id="GO:0003700">
    <property type="term" value="F:DNA-binding transcription factor activity"/>
    <property type="evidence" value="ECO:0007669"/>
    <property type="project" value="InterPro"/>
</dbReference>
<dbReference type="Pfam" id="PF12833">
    <property type="entry name" value="HTH_18"/>
    <property type="match status" value="1"/>
</dbReference>
<dbReference type="EMBL" id="FWYF01000001">
    <property type="protein sequence ID" value="SMD32651.1"/>
    <property type="molecule type" value="Genomic_DNA"/>
</dbReference>
<keyword evidence="6" id="KW-1185">Reference proteome</keyword>
<reference evidence="5 6" key="1">
    <citation type="submission" date="2017-04" db="EMBL/GenBank/DDBJ databases">
        <authorList>
            <person name="Afonso C.L."/>
            <person name="Miller P.J."/>
            <person name="Scott M.A."/>
            <person name="Spackman E."/>
            <person name="Goraichik I."/>
            <person name="Dimitrov K.M."/>
            <person name="Suarez D.L."/>
            <person name="Swayne D.E."/>
        </authorList>
    </citation>
    <scope>NUCLEOTIDE SEQUENCE [LARGE SCALE GENOMIC DNA]</scope>
    <source>
        <strain evidence="5 6">DSM 26133</strain>
    </source>
</reference>
<keyword evidence="2 5" id="KW-0238">DNA-binding</keyword>
<dbReference type="STRING" id="692418.SAMN04488029_1001"/>
<gene>
    <name evidence="5" type="ORF">SAMN04488029_1001</name>
</gene>